<name>A0AAD5EBF6_UMBRA</name>
<proteinExistence type="predicted"/>
<evidence type="ECO:0000313" key="2">
    <source>
        <dbReference type="EMBL" id="KAI8580836.1"/>
    </source>
</evidence>
<dbReference type="Proteomes" id="UP001206595">
    <property type="component" value="Unassembled WGS sequence"/>
</dbReference>
<keyword evidence="1" id="KW-0812">Transmembrane</keyword>
<keyword evidence="3" id="KW-1185">Reference proteome</keyword>
<gene>
    <name evidence="2" type="ORF">K450DRAFT_234815</name>
</gene>
<accession>A0AAD5EBF6</accession>
<keyword evidence="1" id="KW-1133">Transmembrane helix</keyword>
<sequence>MLGHNFCVVLNYHVTLCISLFFFFLCRLLSYIILPPSAVPYLNHRLVNMALNASRLSL</sequence>
<evidence type="ECO:0000313" key="3">
    <source>
        <dbReference type="Proteomes" id="UP001206595"/>
    </source>
</evidence>
<reference evidence="2" key="1">
    <citation type="submission" date="2021-06" db="EMBL/GenBank/DDBJ databases">
        <authorList>
            <consortium name="DOE Joint Genome Institute"/>
            <person name="Mondo S.J."/>
            <person name="Amses K.R."/>
            <person name="Simmons D.R."/>
            <person name="Longcore J.E."/>
            <person name="Seto K."/>
            <person name="Alves G.H."/>
            <person name="Bonds A.E."/>
            <person name="Quandt C.A."/>
            <person name="Davis W.J."/>
            <person name="Chang Y."/>
            <person name="Letcher P.M."/>
            <person name="Powell M.J."/>
            <person name="Kuo A."/>
            <person name="Labutti K."/>
            <person name="Pangilinan J."/>
            <person name="Andreopoulos W."/>
            <person name="Tritt A."/>
            <person name="Riley R."/>
            <person name="Hundley H."/>
            <person name="Johnson J."/>
            <person name="Lipzen A."/>
            <person name="Barry K."/>
            <person name="Berbee M.L."/>
            <person name="Buchler N.E."/>
            <person name="Grigoriev I.V."/>
            <person name="Spatafora J.W."/>
            <person name="Stajich J.E."/>
            <person name="James T.Y."/>
        </authorList>
    </citation>
    <scope>NUCLEOTIDE SEQUENCE</scope>
    <source>
        <strain evidence="2">AG</strain>
    </source>
</reference>
<dbReference type="GeneID" id="75913333"/>
<dbReference type="RefSeq" id="XP_051445840.1">
    <property type="nucleotide sequence ID" value="XM_051587988.1"/>
</dbReference>
<keyword evidence="1" id="KW-0472">Membrane</keyword>
<feature type="transmembrane region" description="Helical" evidence="1">
    <location>
        <begin position="12"/>
        <end position="34"/>
    </location>
</feature>
<dbReference type="AlphaFoldDB" id="A0AAD5EBF6"/>
<evidence type="ECO:0000256" key="1">
    <source>
        <dbReference type="SAM" id="Phobius"/>
    </source>
</evidence>
<comment type="caution">
    <text evidence="2">The sequence shown here is derived from an EMBL/GenBank/DDBJ whole genome shotgun (WGS) entry which is preliminary data.</text>
</comment>
<protein>
    <submittedName>
        <fullName evidence="2">Uncharacterized protein</fullName>
    </submittedName>
</protein>
<dbReference type="EMBL" id="MU620909">
    <property type="protein sequence ID" value="KAI8580836.1"/>
    <property type="molecule type" value="Genomic_DNA"/>
</dbReference>
<organism evidence="2 3">
    <name type="scientific">Umbelopsis ramanniana AG</name>
    <dbReference type="NCBI Taxonomy" id="1314678"/>
    <lineage>
        <taxon>Eukaryota</taxon>
        <taxon>Fungi</taxon>
        <taxon>Fungi incertae sedis</taxon>
        <taxon>Mucoromycota</taxon>
        <taxon>Mucoromycotina</taxon>
        <taxon>Umbelopsidomycetes</taxon>
        <taxon>Umbelopsidales</taxon>
        <taxon>Umbelopsidaceae</taxon>
        <taxon>Umbelopsis</taxon>
    </lineage>
</organism>
<reference evidence="2" key="2">
    <citation type="journal article" date="2022" name="Proc. Natl. Acad. Sci. U.S.A.">
        <title>Diploid-dominant life cycles characterize the early evolution of Fungi.</title>
        <authorList>
            <person name="Amses K.R."/>
            <person name="Simmons D.R."/>
            <person name="Longcore J.E."/>
            <person name="Mondo S.J."/>
            <person name="Seto K."/>
            <person name="Jeronimo G.H."/>
            <person name="Bonds A.E."/>
            <person name="Quandt C.A."/>
            <person name="Davis W.J."/>
            <person name="Chang Y."/>
            <person name="Federici B.A."/>
            <person name="Kuo A."/>
            <person name="LaButti K."/>
            <person name="Pangilinan J."/>
            <person name="Andreopoulos W."/>
            <person name="Tritt A."/>
            <person name="Riley R."/>
            <person name="Hundley H."/>
            <person name="Johnson J."/>
            <person name="Lipzen A."/>
            <person name="Barry K."/>
            <person name="Lang B.F."/>
            <person name="Cuomo C.A."/>
            <person name="Buchler N.E."/>
            <person name="Grigoriev I.V."/>
            <person name="Spatafora J.W."/>
            <person name="Stajich J.E."/>
            <person name="James T.Y."/>
        </authorList>
    </citation>
    <scope>NUCLEOTIDE SEQUENCE</scope>
    <source>
        <strain evidence="2">AG</strain>
    </source>
</reference>